<keyword evidence="2" id="KW-1185">Reference proteome</keyword>
<evidence type="ECO:0000313" key="1">
    <source>
        <dbReference type="EMBL" id="WCR32864.1"/>
    </source>
</evidence>
<accession>A0AAE9YK52</accession>
<sequence length="30" mass="3273">MHLDGIEYAADKVALTFAGSIDNHKFDGVH</sequence>
<dbReference type="EMBL" id="OQ031071">
    <property type="protein sequence ID" value="WCR32864.1"/>
    <property type="molecule type" value="Genomic_DNA"/>
</dbReference>
<protein>
    <submittedName>
        <fullName evidence="1">Uncharacterized protein</fullName>
    </submittedName>
</protein>
<reference evidence="1" key="1">
    <citation type="submission" date="2022-12" db="EMBL/GenBank/DDBJ databases">
        <authorList>
            <person name="Lee J.-H."/>
            <person name="Jung S.-H."/>
        </authorList>
    </citation>
    <scope>NUCLEOTIDE SEQUENCE</scope>
</reference>
<name>A0AAE9YK52_9CAUD</name>
<gene>
    <name evidence="1" type="ORF">KPP2020_044</name>
</gene>
<proteinExistence type="predicted"/>
<dbReference type="Proteomes" id="UP001217198">
    <property type="component" value="Segment"/>
</dbReference>
<organism evidence="1 2">
    <name type="scientific">Klebsiella phage KPP2020</name>
    <dbReference type="NCBI Taxonomy" id="3017288"/>
    <lineage>
        <taxon>Viruses</taxon>
        <taxon>Duplodnaviria</taxon>
        <taxon>Heunggongvirae</taxon>
        <taxon>Uroviricota</taxon>
        <taxon>Caudoviricetes</taxon>
        <taxon>Drexlerviridae</taxon>
        <taxon>Webervirus</taxon>
        <taxon>Webervirus KPP2020</taxon>
    </lineage>
</organism>
<evidence type="ECO:0000313" key="2">
    <source>
        <dbReference type="Proteomes" id="UP001217198"/>
    </source>
</evidence>